<protein>
    <submittedName>
        <fullName evidence="1">Baseplate J/gp47 family protein</fullName>
    </submittedName>
</protein>
<organism evidence="1 2">
    <name type="scientific">Megasphaera intestinihominis</name>
    <dbReference type="NCBI Taxonomy" id="3133159"/>
    <lineage>
        <taxon>Bacteria</taxon>
        <taxon>Bacillati</taxon>
        <taxon>Bacillota</taxon>
        <taxon>Negativicutes</taxon>
        <taxon>Veillonellales</taxon>
        <taxon>Veillonellaceae</taxon>
        <taxon>Megasphaera</taxon>
    </lineage>
</organism>
<evidence type="ECO:0000313" key="2">
    <source>
        <dbReference type="Proteomes" id="UP001433088"/>
    </source>
</evidence>
<accession>A0ABV1CVU5</accession>
<dbReference type="RefSeq" id="WP_349173457.1">
    <property type="nucleotide sequence ID" value="NZ_JBBMEU010000027.1"/>
</dbReference>
<dbReference type="EMBL" id="JBBMEU010000027">
    <property type="protein sequence ID" value="MEQ2422237.1"/>
    <property type="molecule type" value="Genomic_DNA"/>
</dbReference>
<name>A0ABV1CVU5_9FIRM</name>
<dbReference type="Proteomes" id="UP001433088">
    <property type="component" value="Unassembled WGS sequence"/>
</dbReference>
<gene>
    <name evidence="1" type="ORF">WMO23_05765</name>
</gene>
<reference evidence="1 2" key="1">
    <citation type="submission" date="2024-03" db="EMBL/GenBank/DDBJ databases">
        <title>Human intestinal bacterial collection.</title>
        <authorList>
            <person name="Pauvert C."/>
            <person name="Hitch T.C.A."/>
            <person name="Clavel T."/>
        </authorList>
    </citation>
    <scope>NUCLEOTIDE SEQUENCE [LARGE SCALE GENOMIC DNA]</scope>
    <source>
        <strain evidence="1 2">CLA-AA-H81</strain>
    </source>
</reference>
<sequence length="480" mass="50852">MADSENVYGLTRDGFRRKRLPEILSDINRRVSDRLGVEIETGSNSLFGQLHGVFAYEIADLWEQAENTYNAMYPNTATGVSLSNAAGLAGISAISGTQSRLLATCYGASGTVVPYGAQISSSNENGSYWECIATNASISKENACYAAYSISSAVSAGTVYTLTINDKTASYTAASGDMASKVLSTLAKSFTGVTYSIDSGILSIRTTTKGETFATDAQNVTISSIGTPIQFRCVTVGAVNPDIGTINQIVTSIPGWAGVLNQYAASVGQDAETDTHLRQRWNRSLFSRGSTNIDAIAEALADNVTGVTTSKVYENRTDATDSDGRPPHSIEAIVEGGENDDIAQVLWKTKAGGIDTYGAEHGTAIDANGTEQTLYFNRPSPVKIWLKVVISENPDETLAPAAVQNIATALLAKGQEQTIGEDVILQRYFSTIFKSASGVGYISLTATTGDTAGSYSTSNISITPRQIAVFDAARIEVTKQ</sequence>
<comment type="caution">
    <text evidence="1">The sequence shown here is derived from an EMBL/GenBank/DDBJ whole genome shotgun (WGS) entry which is preliminary data.</text>
</comment>
<proteinExistence type="predicted"/>
<evidence type="ECO:0000313" key="1">
    <source>
        <dbReference type="EMBL" id="MEQ2422237.1"/>
    </source>
</evidence>
<keyword evidence="2" id="KW-1185">Reference proteome</keyword>